<evidence type="ECO:0000313" key="2">
    <source>
        <dbReference type="Proteomes" id="UP000637980"/>
    </source>
</evidence>
<gene>
    <name evidence="1" type="ORF">GCM10007094_03210</name>
</gene>
<reference evidence="2" key="1">
    <citation type="journal article" date="2019" name="Int. J. Syst. Evol. Microbiol.">
        <title>The Global Catalogue of Microorganisms (GCM) 10K type strain sequencing project: providing services to taxonomists for standard genome sequencing and annotation.</title>
        <authorList>
            <consortium name="The Broad Institute Genomics Platform"/>
            <consortium name="The Broad Institute Genome Sequencing Center for Infectious Disease"/>
            <person name="Wu L."/>
            <person name="Ma J."/>
        </authorList>
    </citation>
    <scope>NUCLEOTIDE SEQUENCE [LARGE SCALE GENOMIC DNA]</scope>
    <source>
        <strain evidence="2">KCTC 12861</strain>
    </source>
</reference>
<protein>
    <submittedName>
        <fullName evidence="1">Uncharacterized protein</fullName>
    </submittedName>
</protein>
<accession>A0ABQ3E0W5</accession>
<organism evidence="1 2">
    <name type="scientific">Pseudovibrio japonicus</name>
    <dbReference type="NCBI Taxonomy" id="366534"/>
    <lineage>
        <taxon>Bacteria</taxon>
        <taxon>Pseudomonadati</taxon>
        <taxon>Pseudomonadota</taxon>
        <taxon>Alphaproteobacteria</taxon>
        <taxon>Hyphomicrobiales</taxon>
        <taxon>Stappiaceae</taxon>
        <taxon>Pseudovibrio</taxon>
    </lineage>
</organism>
<proteinExistence type="predicted"/>
<keyword evidence="2" id="KW-1185">Reference proteome</keyword>
<comment type="caution">
    <text evidence="1">The sequence shown here is derived from an EMBL/GenBank/DDBJ whole genome shotgun (WGS) entry which is preliminary data.</text>
</comment>
<evidence type="ECO:0000313" key="1">
    <source>
        <dbReference type="EMBL" id="GHB18778.1"/>
    </source>
</evidence>
<name>A0ABQ3E0W5_9HYPH</name>
<sequence>MQRVGRRSQLRMSNLLIVEVIETTTSAICFLWQKNFHSINSKMNYISLELNLHLPKTLINMLEIE</sequence>
<dbReference type="EMBL" id="BMXE01000001">
    <property type="protein sequence ID" value="GHB18778.1"/>
    <property type="molecule type" value="Genomic_DNA"/>
</dbReference>
<dbReference type="Proteomes" id="UP000637980">
    <property type="component" value="Unassembled WGS sequence"/>
</dbReference>